<evidence type="ECO:0000313" key="4">
    <source>
        <dbReference type="EMBL" id="KAF7374592.1"/>
    </source>
</evidence>
<evidence type="ECO:0000313" key="5">
    <source>
        <dbReference type="Proteomes" id="UP000623467"/>
    </source>
</evidence>
<evidence type="ECO:0000256" key="2">
    <source>
        <dbReference type="ARBA" id="ARBA00022801"/>
    </source>
</evidence>
<dbReference type="InterPro" id="IPR001466">
    <property type="entry name" value="Beta-lactam-related"/>
</dbReference>
<evidence type="ECO:0000259" key="3">
    <source>
        <dbReference type="Pfam" id="PF00144"/>
    </source>
</evidence>
<dbReference type="AlphaFoldDB" id="A0A8H7DIL1"/>
<protein>
    <submittedName>
        <fullName evidence="4">Protein kinase</fullName>
    </submittedName>
</protein>
<dbReference type="OrthoDB" id="428260at2759"/>
<dbReference type="GO" id="GO:0016301">
    <property type="term" value="F:kinase activity"/>
    <property type="evidence" value="ECO:0007669"/>
    <property type="project" value="UniProtKB-KW"/>
</dbReference>
<feature type="domain" description="Beta-lactamase-related" evidence="3">
    <location>
        <begin position="25"/>
        <end position="380"/>
    </location>
</feature>
<reference evidence="4" key="1">
    <citation type="submission" date="2020-05" db="EMBL/GenBank/DDBJ databases">
        <title>Mycena genomes resolve the evolution of fungal bioluminescence.</title>
        <authorList>
            <person name="Tsai I.J."/>
        </authorList>
    </citation>
    <scope>NUCLEOTIDE SEQUENCE</scope>
    <source>
        <strain evidence="4">160909Yilan</strain>
    </source>
</reference>
<dbReference type="Pfam" id="PF00144">
    <property type="entry name" value="Beta-lactamase"/>
    <property type="match status" value="1"/>
</dbReference>
<dbReference type="PANTHER" id="PTHR43283">
    <property type="entry name" value="BETA-LACTAMASE-RELATED"/>
    <property type="match status" value="1"/>
</dbReference>
<accession>A0A8H7DIL1</accession>
<comment type="caution">
    <text evidence="4">The sequence shown here is derived from an EMBL/GenBank/DDBJ whole genome shotgun (WGS) entry which is preliminary data.</text>
</comment>
<keyword evidence="4" id="KW-0808">Transferase</keyword>
<sequence length="401" mass="42579">MDSFENALAEAANPSKRDLLGAIGLVVDNAGKVLYHHAAGNQSLAPSAPSLDPNSTFTLGSAGKFITHIALLQCIERNLLGLNDPLSQWLPELDVLQVIESSSDELGFALRPPKSKITARHLLTHTSGLGGGDEPLIELWRASPAGAAHTAATADAHPIVKNFAHPLLFDPGACYCYGGSAYFTGLLLTRLLENSTKQTMGEFIQANIFDPLGMRHSTLSPQTREDVRERLLQMVRRAPEGLVVLEQETRDMAVSAPDLGLLLADLISPTGSKILTPASVDLLFAPQLAPGSKALADLNGAKERENYAAPAGIGAAPDTDGVAVNWSTAGLVVDGDRTLPVSAIPPGTVTWNGMPNVVWAMHRERGVGMVFATQLVPVDDDKAVTIMMEFLRGAWATYGSP</sequence>
<keyword evidence="2" id="KW-0378">Hydrolase</keyword>
<dbReference type="PANTHER" id="PTHR43283:SF17">
    <property type="entry name" value="(LOVD), PUTATIVE (AFU_ORTHOLOGUE AFUA_5G00920)-RELATED"/>
    <property type="match status" value="1"/>
</dbReference>
<dbReference type="EMBL" id="JACAZH010000002">
    <property type="protein sequence ID" value="KAF7374592.1"/>
    <property type="molecule type" value="Genomic_DNA"/>
</dbReference>
<dbReference type="SUPFAM" id="SSF56601">
    <property type="entry name" value="beta-lactamase/transpeptidase-like"/>
    <property type="match status" value="1"/>
</dbReference>
<gene>
    <name evidence="4" type="ORF">MSAN_00343800</name>
</gene>
<keyword evidence="4" id="KW-0418">Kinase</keyword>
<keyword evidence="5" id="KW-1185">Reference proteome</keyword>
<evidence type="ECO:0000256" key="1">
    <source>
        <dbReference type="ARBA" id="ARBA00009009"/>
    </source>
</evidence>
<name>A0A8H7DIL1_9AGAR</name>
<dbReference type="Proteomes" id="UP000623467">
    <property type="component" value="Unassembled WGS sequence"/>
</dbReference>
<organism evidence="4 5">
    <name type="scientific">Mycena sanguinolenta</name>
    <dbReference type="NCBI Taxonomy" id="230812"/>
    <lineage>
        <taxon>Eukaryota</taxon>
        <taxon>Fungi</taxon>
        <taxon>Dikarya</taxon>
        <taxon>Basidiomycota</taxon>
        <taxon>Agaricomycotina</taxon>
        <taxon>Agaricomycetes</taxon>
        <taxon>Agaricomycetidae</taxon>
        <taxon>Agaricales</taxon>
        <taxon>Marasmiineae</taxon>
        <taxon>Mycenaceae</taxon>
        <taxon>Mycena</taxon>
    </lineage>
</organism>
<dbReference type="InterPro" id="IPR050789">
    <property type="entry name" value="Diverse_Enzym_Activities"/>
</dbReference>
<dbReference type="InterPro" id="IPR012338">
    <property type="entry name" value="Beta-lactam/transpept-like"/>
</dbReference>
<dbReference type="Gene3D" id="3.40.710.10">
    <property type="entry name" value="DD-peptidase/beta-lactamase superfamily"/>
    <property type="match status" value="1"/>
</dbReference>
<proteinExistence type="inferred from homology"/>
<comment type="similarity">
    <text evidence="1">Belongs to the class-A beta-lactamase family.</text>
</comment>
<dbReference type="GO" id="GO:0016787">
    <property type="term" value="F:hydrolase activity"/>
    <property type="evidence" value="ECO:0007669"/>
    <property type="project" value="UniProtKB-KW"/>
</dbReference>